<proteinExistence type="inferred from homology"/>
<accession>A0A8J2REW2</accession>
<dbReference type="EMBL" id="CAKKLH010000021">
    <property type="protein sequence ID" value="CAH0099535.1"/>
    <property type="molecule type" value="Genomic_DNA"/>
</dbReference>
<evidence type="ECO:0000259" key="2">
    <source>
        <dbReference type="SMART" id="SM00645"/>
    </source>
</evidence>
<dbReference type="Proteomes" id="UP000789390">
    <property type="component" value="Unassembled WGS sequence"/>
</dbReference>
<keyword evidence="4" id="KW-1185">Reference proteome</keyword>
<dbReference type="PANTHER" id="PTHR12411">
    <property type="entry name" value="CYSTEINE PROTEASE FAMILY C1-RELATED"/>
    <property type="match status" value="1"/>
</dbReference>
<dbReference type="GO" id="GO:0008234">
    <property type="term" value="F:cysteine-type peptidase activity"/>
    <property type="evidence" value="ECO:0007669"/>
    <property type="project" value="InterPro"/>
</dbReference>
<name>A0A8J2REW2_9CRUS</name>
<evidence type="ECO:0000256" key="1">
    <source>
        <dbReference type="ARBA" id="ARBA00008455"/>
    </source>
</evidence>
<dbReference type="SMART" id="SM00645">
    <property type="entry name" value="Pept_C1"/>
    <property type="match status" value="1"/>
</dbReference>
<comment type="caution">
    <text evidence="3">The sequence shown here is derived from an EMBL/GenBank/DDBJ whole genome shotgun (WGS) entry which is preliminary data.</text>
</comment>
<dbReference type="Gene3D" id="3.90.70.10">
    <property type="entry name" value="Cysteine proteinases"/>
    <property type="match status" value="1"/>
</dbReference>
<organism evidence="3 4">
    <name type="scientific">Daphnia galeata</name>
    <dbReference type="NCBI Taxonomy" id="27404"/>
    <lineage>
        <taxon>Eukaryota</taxon>
        <taxon>Metazoa</taxon>
        <taxon>Ecdysozoa</taxon>
        <taxon>Arthropoda</taxon>
        <taxon>Crustacea</taxon>
        <taxon>Branchiopoda</taxon>
        <taxon>Diplostraca</taxon>
        <taxon>Cladocera</taxon>
        <taxon>Anomopoda</taxon>
        <taxon>Daphniidae</taxon>
        <taxon>Daphnia</taxon>
    </lineage>
</organism>
<dbReference type="SUPFAM" id="SSF54001">
    <property type="entry name" value="Cysteine proteinases"/>
    <property type="match status" value="1"/>
</dbReference>
<feature type="domain" description="Peptidase C1A papain C-terminal" evidence="2">
    <location>
        <begin position="1"/>
        <end position="176"/>
    </location>
</feature>
<dbReference type="Pfam" id="PF00112">
    <property type="entry name" value="Peptidase_C1"/>
    <property type="match status" value="1"/>
</dbReference>
<sequence length="178" mass="19588">MLVDCDAYNHGCHGGDYTKAWQYIFEKGGAMKSSVYPYISGVNNQTVERIVHVQQFLGGCQSFILRLGIPYPNATASMAYLQSDGPLPTAMKILDSFFNYLSGVYSDPACIVADENDVDHAVVIVGYGTTAATSTIPATPYWIVRLRGTGWGLNGYFMIKRGVNMCNIESWTAYVRVV</sequence>
<protein>
    <recommendedName>
        <fullName evidence="2">Peptidase C1A papain C-terminal domain-containing protein</fullName>
    </recommendedName>
</protein>
<dbReference type="InterPro" id="IPR000668">
    <property type="entry name" value="Peptidase_C1A_C"/>
</dbReference>
<dbReference type="InterPro" id="IPR025660">
    <property type="entry name" value="Pept_his_AS"/>
</dbReference>
<dbReference type="InterPro" id="IPR013128">
    <property type="entry name" value="Peptidase_C1A"/>
</dbReference>
<dbReference type="GO" id="GO:0006508">
    <property type="term" value="P:proteolysis"/>
    <property type="evidence" value="ECO:0007669"/>
    <property type="project" value="InterPro"/>
</dbReference>
<dbReference type="AlphaFoldDB" id="A0A8J2REW2"/>
<evidence type="ECO:0000313" key="4">
    <source>
        <dbReference type="Proteomes" id="UP000789390"/>
    </source>
</evidence>
<evidence type="ECO:0000313" key="3">
    <source>
        <dbReference type="EMBL" id="CAH0099535.1"/>
    </source>
</evidence>
<dbReference type="InterPro" id="IPR038765">
    <property type="entry name" value="Papain-like_cys_pep_sf"/>
</dbReference>
<dbReference type="PROSITE" id="PS00639">
    <property type="entry name" value="THIOL_PROTEASE_HIS"/>
    <property type="match status" value="1"/>
</dbReference>
<reference evidence="3" key="1">
    <citation type="submission" date="2021-11" db="EMBL/GenBank/DDBJ databases">
        <authorList>
            <person name="Schell T."/>
        </authorList>
    </citation>
    <scope>NUCLEOTIDE SEQUENCE</scope>
    <source>
        <strain evidence="3">M5</strain>
    </source>
</reference>
<gene>
    <name evidence="3" type="ORF">DGAL_LOCUS1676</name>
</gene>
<comment type="similarity">
    <text evidence="1">Belongs to the peptidase C1 family.</text>
</comment>
<dbReference type="OrthoDB" id="10253408at2759"/>